<evidence type="ECO:0000313" key="3">
    <source>
        <dbReference type="EMBL" id="TWG19030.1"/>
    </source>
</evidence>
<comment type="similarity">
    <text evidence="1">Belongs to the glycosyltransferase 2 family.</text>
</comment>
<name>A0A561W582_9ACTN</name>
<dbReference type="RefSeq" id="WP_167524876.1">
    <property type="nucleotide sequence ID" value="NZ_VIWZ01000001.1"/>
</dbReference>
<dbReference type="InterPro" id="IPR050256">
    <property type="entry name" value="Glycosyltransferase_2"/>
</dbReference>
<dbReference type="GeneID" id="300129889"/>
<dbReference type="CDD" id="cd04179">
    <property type="entry name" value="DPM_DPG-synthase_like"/>
    <property type="match status" value="1"/>
</dbReference>
<keyword evidence="4" id="KW-1185">Reference proteome</keyword>
<protein>
    <submittedName>
        <fullName evidence="3">Glycosyl transferase family 2</fullName>
    </submittedName>
</protein>
<evidence type="ECO:0000259" key="2">
    <source>
        <dbReference type="Pfam" id="PF00535"/>
    </source>
</evidence>
<evidence type="ECO:0000313" key="4">
    <source>
        <dbReference type="Proteomes" id="UP000317685"/>
    </source>
</evidence>
<dbReference type="InterPro" id="IPR001173">
    <property type="entry name" value="Glyco_trans_2-like"/>
</dbReference>
<dbReference type="EMBL" id="VIWZ01000001">
    <property type="protein sequence ID" value="TWG19030.1"/>
    <property type="molecule type" value="Genomic_DNA"/>
</dbReference>
<gene>
    <name evidence="3" type="ORF">FHU34_114405</name>
</gene>
<reference evidence="3 4" key="1">
    <citation type="submission" date="2019-06" db="EMBL/GenBank/DDBJ databases">
        <title>Sequencing the genomes of 1000 actinobacteria strains.</title>
        <authorList>
            <person name="Klenk H.-P."/>
        </authorList>
    </citation>
    <scope>NUCLEOTIDE SEQUENCE [LARGE SCALE GENOMIC DNA]</scope>
    <source>
        <strain evidence="3 4">DSM 45885</strain>
    </source>
</reference>
<keyword evidence="3" id="KW-0808">Transferase</keyword>
<dbReference type="GO" id="GO:0016740">
    <property type="term" value="F:transferase activity"/>
    <property type="evidence" value="ECO:0007669"/>
    <property type="project" value="UniProtKB-KW"/>
</dbReference>
<feature type="domain" description="Glycosyltransferase 2-like" evidence="2">
    <location>
        <begin position="4"/>
        <end position="158"/>
    </location>
</feature>
<evidence type="ECO:0000256" key="1">
    <source>
        <dbReference type="ARBA" id="ARBA00006739"/>
    </source>
</evidence>
<dbReference type="SUPFAM" id="SSF53448">
    <property type="entry name" value="Nucleotide-diphospho-sugar transferases"/>
    <property type="match status" value="1"/>
</dbReference>
<accession>A0A561W582</accession>
<dbReference type="Proteomes" id="UP000317685">
    <property type="component" value="Unassembled WGS sequence"/>
</dbReference>
<dbReference type="AlphaFoldDB" id="A0A561W582"/>
<dbReference type="PANTHER" id="PTHR48090:SF7">
    <property type="entry name" value="RFBJ PROTEIN"/>
    <property type="match status" value="1"/>
</dbReference>
<organism evidence="3 4">
    <name type="scientific">Micromonospora taraxaci</name>
    <dbReference type="NCBI Taxonomy" id="1316803"/>
    <lineage>
        <taxon>Bacteria</taxon>
        <taxon>Bacillati</taxon>
        <taxon>Actinomycetota</taxon>
        <taxon>Actinomycetes</taxon>
        <taxon>Micromonosporales</taxon>
        <taxon>Micromonosporaceae</taxon>
        <taxon>Micromonospora</taxon>
    </lineage>
</organism>
<sequence length="238" mass="25675">MRVIIIPAKDEERSVAAVVGDFRREAADLDGDTRIVVVDDQSSDHTCAVARKAGALVVRTPSPGGLGATFRFGVETALALGCDEIVHVDGDGQYAATDLARLVAARKSGSDLVVGDRLWRRPAGMTRRRYLENLAASRVISMITGVRVGDAQSGFRVFGRDVACAFVVTGTFTYTQEQLIRAAAAGFRLTFVPIAFGRRRFGTSRLVSSTSYYIRRAVPEILAVVFATGQKNSTRFPG</sequence>
<comment type="caution">
    <text evidence="3">The sequence shown here is derived from an EMBL/GenBank/DDBJ whole genome shotgun (WGS) entry which is preliminary data.</text>
</comment>
<dbReference type="Gene3D" id="3.90.550.10">
    <property type="entry name" value="Spore Coat Polysaccharide Biosynthesis Protein SpsA, Chain A"/>
    <property type="match status" value="1"/>
</dbReference>
<dbReference type="PANTHER" id="PTHR48090">
    <property type="entry name" value="UNDECAPRENYL-PHOSPHATE 4-DEOXY-4-FORMAMIDO-L-ARABINOSE TRANSFERASE-RELATED"/>
    <property type="match status" value="1"/>
</dbReference>
<proteinExistence type="inferred from homology"/>
<dbReference type="InterPro" id="IPR029044">
    <property type="entry name" value="Nucleotide-diphossugar_trans"/>
</dbReference>
<dbReference type="Pfam" id="PF00535">
    <property type="entry name" value="Glycos_transf_2"/>
    <property type="match status" value="1"/>
</dbReference>